<feature type="compositionally biased region" description="Polar residues" evidence="1">
    <location>
        <begin position="586"/>
        <end position="605"/>
    </location>
</feature>
<evidence type="ECO:0000256" key="1">
    <source>
        <dbReference type="SAM" id="MobiDB-lite"/>
    </source>
</evidence>
<dbReference type="VEuPathDB" id="FungiDB:BO70DRAFT_426013"/>
<dbReference type="GeneID" id="37069977"/>
<dbReference type="EMBL" id="MSFL01000002">
    <property type="protein sequence ID" value="PWY91117.1"/>
    <property type="molecule type" value="Genomic_DNA"/>
</dbReference>
<proteinExistence type="predicted"/>
<feature type="compositionally biased region" description="Acidic residues" evidence="1">
    <location>
        <begin position="509"/>
        <end position="518"/>
    </location>
</feature>
<sequence>MTEDLKRKSDQAGLGDDGSPSLKPRLEPDNFDLPSVGASLADVDFSTFLVDNDALFNSTNSSFQREFEEVMAKLPLPESLAIPDAPVQTGQGAVVPVNDEQYQTIESTEAELPLVISIASTPKAGTSQPEDTNPSAVQNQDETPENETGVAGKDTVKSGKSKTNKKSQKKTTKKKSSGSGKKASKSRSKKFKTTKSIDANILKTSTVDYSARVREHNETLPSRTIIACDRCKVCVFFSVTVVIVILTAVSATVTGHELTSTSIRPEELLAVVVKSLATDVRKTELKLDEMNELVRKFAYYLKGESERAKALREQLEAHGYYQPNGQFHDKPMHWDAQTGAPMNQRTLRQDRQASWEKEVAKFLADNPPEDPRGSGEIPKYWSPNEDRQEIMPLSHIAVQERIPLTMSQRRQLQMQLYYYRHYISDDEPDWVDTDDEDEDKDKGDERGGEEEEKGKGKGKKTAKRKGKKEGAKERKGKAKAKAKEEDAEDELEQQEGYEEEEEGLKTPEYLDEIADFEDNNFLTGEKQVSEQVELANLVVKKKKNPTGGSSQPPPPPPKKGAKKAVVNQEATDALKQLVNEGPTKGINKSTMDINQELTQQPNQPEIPTAQDLLRQSGIQKQQDLDFPSYELDALPFLYDEEFKAPAPASELPQQQQQQTPPNQQQFPWQLPMAQEVPNPNMGRYFQPPMAPANTSTVPYNSNLMQGSPTGAGAFGRHHFTQPQPQPQPQANSYINPAQFLHHHYTGPPQATGYPQNMGPLQTTGYSQHTTPFQSGMPAYDTALQSYYAQMQVPPTNVLDANGGNFSIDPAELVKHAQSMQKKQLDASQQLPAQRVAGDARQVANMQQTNNRHHHPQNNSGYVFARGNGNGNANANGMMPPPVQGHMMRR</sequence>
<keyword evidence="4" id="KW-1185">Reference proteome</keyword>
<evidence type="ECO:0000256" key="2">
    <source>
        <dbReference type="SAM" id="Phobius"/>
    </source>
</evidence>
<feature type="region of interest" description="Disordered" evidence="1">
    <location>
        <begin position="1"/>
        <end position="30"/>
    </location>
</feature>
<dbReference type="AlphaFoldDB" id="A0A317X0R1"/>
<feature type="compositionally biased region" description="Basic residues" evidence="1">
    <location>
        <begin position="456"/>
        <end position="467"/>
    </location>
</feature>
<feature type="compositionally biased region" description="Acidic residues" evidence="1">
    <location>
        <begin position="485"/>
        <end position="502"/>
    </location>
</feature>
<accession>A0A317X0R1</accession>
<reference evidence="3 4" key="1">
    <citation type="submission" date="2016-12" db="EMBL/GenBank/DDBJ databases">
        <title>The genomes of Aspergillus section Nigri reveals drivers in fungal speciation.</title>
        <authorList>
            <consortium name="DOE Joint Genome Institute"/>
            <person name="Vesth T.C."/>
            <person name="Nybo J."/>
            <person name="Theobald S."/>
            <person name="Brandl J."/>
            <person name="Frisvad J.C."/>
            <person name="Nielsen K.F."/>
            <person name="Lyhne E.K."/>
            <person name="Kogle M.E."/>
            <person name="Kuo A."/>
            <person name="Riley R."/>
            <person name="Clum A."/>
            <person name="Nolan M."/>
            <person name="Lipzen A."/>
            <person name="Salamov A."/>
            <person name="Henrissat B."/>
            <person name="Wiebenga A."/>
            <person name="De Vries R.P."/>
            <person name="Grigoriev I.V."/>
            <person name="Mortensen U.H."/>
            <person name="Andersen M.R."/>
            <person name="Baker S.E."/>
        </authorList>
    </citation>
    <scope>NUCLEOTIDE SEQUENCE [LARGE SCALE GENOMIC DNA]</scope>
    <source>
        <strain evidence="3 4">CBS 117.55</strain>
    </source>
</reference>
<keyword evidence="2" id="KW-0472">Membrane</keyword>
<feature type="region of interest" description="Disordered" evidence="1">
    <location>
        <begin position="847"/>
        <end position="889"/>
    </location>
</feature>
<feature type="region of interest" description="Disordered" evidence="1">
    <location>
        <begin position="363"/>
        <end position="386"/>
    </location>
</feature>
<evidence type="ECO:0000313" key="3">
    <source>
        <dbReference type="EMBL" id="PWY91117.1"/>
    </source>
</evidence>
<comment type="caution">
    <text evidence="3">The sequence shown here is derived from an EMBL/GenBank/DDBJ whole genome shotgun (WGS) entry which is preliminary data.</text>
</comment>
<feature type="region of interest" description="Disordered" evidence="1">
    <location>
        <begin position="426"/>
        <end position="623"/>
    </location>
</feature>
<feature type="compositionally biased region" description="Basic and acidic residues" evidence="1">
    <location>
        <begin position="1"/>
        <end position="10"/>
    </location>
</feature>
<keyword evidence="2" id="KW-1133">Transmembrane helix</keyword>
<dbReference type="RefSeq" id="XP_025403560.1">
    <property type="nucleotide sequence ID" value="XM_025547740.1"/>
</dbReference>
<keyword evidence="2" id="KW-0812">Transmembrane</keyword>
<feature type="compositionally biased region" description="Basic residues" evidence="1">
    <location>
        <begin position="159"/>
        <end position="192"/>
    </location>
</feature>
<organism evidence="3 4">
    <name type="scientific">Aspergillus heteromorphus CBS 117.55</name>
    <dbReference type="NCBI Taxonomy" id="1448321"/>
    <lineage>
        <taxon>Eukaryota</taxon>
        <taxon>Fungi</taxon>
        <taxon>Dikarya</taxon>
        <taxon>Ascomycota</taxon>
        <taxon>Pezizomycotina</taxon>
        <taxon>Eurotiomycetes</taxon>
        <taxon>Eurotiomycetidae</taxon>
        <taxon>Eurotiales</taxon>
        <taxon>Aspergillaceae</taxon>
        <taxon>Aspergillus</taxon>
        <taxon>Aspergillus subgen. Circumdati</taxon>
    </lineage>
</organism>
<feature type="transmembrane region" description="Helical" evidence="2">
    <location>
        <begin position="233"/>
        <end position="253"/>
    </location>
</feature>
<feature type="compositionally biased region" description="Acidic residues" evidence="1">
    <location>
        <begin position="426"/>
        <end position="439"/>
    </location>
</feature>
<name>A0A317X0R1_9EURO</name>
<feature type="region of interest" description="Disordered" evidence="1">
    <location>
        <begin position="122"/>
        <end position="192"/>
    </location>
</feature>
<evidence type="ECO:0000313" key="4">
    <source>
        <dbReference type="Proteomes" id="UP000247233"/>
    </source>
</evidence>
<dbReference type="Proteomes" id="UP000247233">
    <property type="component" value="Unassembled WGS sequence"/>
</dbReference>
<feature type="compositionally biased region" description="Polar residues" evidence="1">
    <location>
        <begin position="122"/>
        <end position="141"/>
    </location>
</feature>
<gene>
    <name evidence="3" type="ORF">BO70DRAFT_426013</name>
</gene>
<protein>
    <submittedName>
        <fullName evidence="3">Uncharacterized protein</fullName>
    </submittedName>
</protein>